<dbReference type="EMBL" id="JABFDB010000034">
    <property type="protein sequence ID" value="NYZ24051.1"/>
    <property type="molecule type" value="Genomic_DNA"/>
</dbReference>
<dbReference type="InterPro" id="IPR003779">
    <property type="entry name" value="CMD-like"/>
</dbReference>
<organism evidence="2 3">
    <name type="scientific">Azospirillum oleiclasticum</name>
    <dbReference type="NCBI Taxonomy" id="2735135"/>
    <lineage>
        <taxon>Bacteria</taxon>
        <taxon>Pseudomonadati</taxon>
        <taxon>Pseudomonadota</taxon>
        <taxon>Alphaproteobacteria</taxon>
        <taxon>Rhodospirillales</taxon>
        <taxon>Azospirillaceae</taxon>
        <taxon>Azospirillum</taxon>
    </lineage>
</organism>
<dbReference type="InterPro" id="IPR029032">
    <property type="entry name" value="AhpD-like"/>
</dbReference>
<dbReference type="Pfam" id="PF02627">
    <property type="entry name" value="CMD"/>
    <property type="match status" value="1"/>
</dbReference>
<evidence type="ECO:0000259" key="1">
    <source>
        <dbReference type="Pfam" id="PF02627"/>
    </source>
</evidence>
<dbReference type="InterPro" id="IPR004675">
    <property type="entry name" value="AhpD_core"/>
</dbReference>
<accession>A0ABX2TL44</accession>
<protein>
    <submittedName>
        <fullName evidence="2">Carboxymuconolactone decarboxylase family protein</fullName>
    </submittedName>
</protein>
<evidence type="ECO:0000313" key="3">
    <source>
        <dbReference type="Proteomes" id="UP000584642"/>
    </source>
</evidence>
<dbReference type="PANTHER" id="PTHR33930:SF2">
    <property type="entry name" value="BLR3452 PROTEIN"/>
    <property type="match status" value="1"/>
</dbReference>
<dbReference type="SUPFAM" id="SSF69118">
    <property type="entry name" value="AhpD-like"/>
    <property type="match status" value="1"/>
</dbReference>
<dbReference type="Gene3D" id="1.20.1290.10">
    <property type="entry name" value="AhpD-like"/>
    <property type="match status" value="1"/>
</dbReference>
<dbReference type="NCBIfam" id="TIGR00778">
    <property type="entry name" value="ahpD_dom"/>
    <property type="match status" value="1"/>
</dbReference>
<comment type="caution">
    <text evidence="2">The sequence shown here is derived from an EMBL/GenBank/DDBJ whole genome shotgun (WGS) entry which is preliminary data.</text>
</comment>
<dbReference type="RefSeq" id="WP_180285828.1">
    <property type="nucleotide sequence ID" value="NZ_JABFDB010000034.1"/>
</dbReference>
<dbReference type="PANTHER" id="PTHR33930">
    <property type="entry name" value="ALKYL HYDROPEROXIDE REDUCTASE AHPD"/>
    <property type="match status" value="1"/>
</dbReference>
<dbReference type="Proteomes" id="UP000584642">
    <property type="component" value="Unassembled WGS sequence"/>
</dbReference>
<proteinExistence type="predicted"/>
<feature type="domain" description="Carboxymuconolactone decarboxylase-like" evidence="1">
    <location>
        <begin position="24"/>
        <end position="106"/>
    </location>
</feature>
<evidence type="ECO:0000313" key="2">
    <source>
        <dbReference type="EMBL" id="NYZ24051.1"/>
    </source>
</evidence>
<sequence length="119" mass="12309">MHKNWPAMTGELSGAIRELRGGAPEVMKAFSGMAQAALKANALDTKTKELVALAIAVAIRCDGCVAFHAEAAVKQGATRDEIMETMGMAVYMGAGPSVMYAAQAVEAFDQFTAGKAAAA</sequence>
<keyword evidence="3" id="KW-1185">Reference proteome</keyword>
<reference evidence="2 3" key="1">
    <citation type="submission" date="2020-05" db="EMBL/GenBank/DDBJ databases">
        <title>Azospirillum oleiclasticum sp. nov, a nitrogen-fixing and heavy crude oil-emulsifying bacterium isolated from the crude oil of Yumen Oilfield.</title>
        <authorList>
            <person name="Wu D."/>
            <person name="Cai M."/>
            <person name="Zhang X."/>
        </authorList>
    </citation>
    <scope>NUCLEOTIDE SEQUENCE [LARGE SCALE GENOMIC DNA]</scope>
    <source>
        <strain evidence="2 3">ROY-1-1-2</strain>
    </source>
</reference>
<gene>
    <name evidence="2" type="ORF">HND93_30475</name>
</gene>
<name>A0ABX2TL44_9PROT</name>